<dbReference type="Proteomes" id="UP000318050">
    <property type="component" value="Unassembled WGS sequence"/>
</dbReference>
<feature type="region of interest" description="Disordered" evidence="2">
    <location>
        <begin position="397"/>
        <end position="417"/>
    </location>
</feature>
<dbReference type="AlphaFoldDB" id="A0A560IYD7"/>
<evidence type="ECO:0000313" key="4">
    <source>
        <dbReference type="Proteomes" id="UP000318050"/>
    </source>
</evidence>
<dbReference type="SUPFAM" id="SSF53067">
    <property type="entry name" value="Actin-like ATPase domain"/>
    <property type="match status" value="1"/>
</dbReference>
<dbReference type="EMBL" id="VITT01000002">
    <property type="protein sequence ID" value="TWB64043.1"/>
    <property type="molecule type" value="Genomic_DNA"/>
</dbReference>
<sequence>MSPSPAPPHPARRVSAGEGLSGTTGAQARDHNQRIILQSIRAAGSLSRPEVVAITGLTGPTVAYICRRLVRDDLLVERDPPAPARGRPGRLLSINPAGALALGADMEGDRLTLTLMNLGGRIVDRLSQLIPRKAPAAWADAIQSGIRDLCGPADAGGMVPMGLGLAYASEPGQALAAEVAHRLAARLPYPVHAETMTAAAAAGDLHFGPGLRQPSFFQILIGRELSGSLVLQGRPFTGAGGHGNDINLLIPHGGPSFARDMGPQGMGSIVSLPGLHRHMAAQGLAQEPAADILDGLSTLSEQGNALAADWVDTCARLLEGPIVTITCLVNPPAIHLSGRLPGPLLEQLARTLNRRLDGMTRLPGQVRIVVAPDAMTVGAATLPFLHRLLPKHDVLQKTAAQRTQRGTQRGAPASGQA</sequence>
<dbReference type="Gene3D" id="1.10.10.10">
    <property type="entry name" value="Winged helix-like DNA-binding domain superfamily/Winged helix DNA-binding domain"/>
    <property type="match status" value="1"/>
</dbReference>
<dbReference type="InterPro" id="IPR036390">
    <property type="entry name" value="WH_DNA-bd_sf"/>
</dbReference>
<dbReference type="Gene3D" id="3.30.420.40">
    <property type="match status" value="2"/>
</dbReference>
<protein>
    <submittedName>
        <fullName evidence="3">NBD/HSP70 family sugar kinase</fullName>
    </submittedName>
</protein>
<evidence type="ECO:0000256" key="1">
    <source>
        <dbReference type="ARBA" id="ARBA00006479"/>
    </source>
</evidence>
<evidence type="ECO:0000313" key="3">
    <source>
        <dbReference type="EMBL" id="TWB64043.1"/>
    </source>
</evidence>
<dbReference type="InterPro" id="IPR043129">
    <property type="entry name" value="ATPase_NBD"/>
</dbReference>
<dbReference type="GO" id="GO:0016301">
    <property type="term" value="F:kinase activity"/>
    <property type="evidence" value="ECO:0007669"/>
    <property type="project" value="UniProtKB-KW"/>
</dbReference>
<dbReference type="InterPro" id="IPR036388">
    <property type="entry name" value="WH-like_DNA-bd_sf"/>
</dbReference>
<feature type="compositionally biased region" description="Polar residues" evidence="2">
    <location>
        <begin position="398"/>
        <end position="407"/>
    </location>
</feature>
<comment type="similarity">
    <text evidence="1">Belongs to the ROK (NagC/XylR) family.</text>
</comment>
<dbReference type="PANTHER" id="PTHR18964">
    <property type="entry name" value="ROK (REPRESSOR, ORF, KINASE) FAMILY"/>
    <property type="match status" value="1"/>
</dbReference>
<organism evidence="3 4">
    <name type="scientific">Nitrospirillum amazonense</name>
    <dbReference type="NCBI Taxonomy" id="28077"/>
    <lineage>
        <taxon>Bacteria</taxon>
        <taxon>Pseudomonadati</taxon>
        <taxon>Pseudomonadota</taxon>
        <taxon>Alphaproteobacteria</taxon>
        <taxon>Rhodospirillales</taxon>
        <taxon>Azospirillaceae</taxon>
        <taxon>Nitrospirillum</taxon>
    </lineage>
</organism>
<name>A0A560IYD7_9PROT</name>
<dbReference type="OrthoDB" id="49685at2"/>
<accession>A0A560IYD7</accession>
<dbReference type="Pfam" id="PF13412">
    <property type="entry name" value="HTH_24"/>
    <property type="match status" value="1"/>
</dbReference>
<dbReference type="PANTHER" id="PTHR18964:SF149">
    <property type="entry name" value="BIFUNCTIONAL UDP-N-ACETYLGLUCOSAMINE 2-EPIMERASE_N-ACETYLMANNOSAMINE KINASE"/>
    <property type="match status" value="1"/>
</dbReference>
<proteinExistence type="inferred from homology"/>
<gene>
    <name evidence="3" type="ORF">FBZ92_102221</name>
</gene>
<feature type="region of interest" description="Disordered" evidence="2">
    <location>
        <begin position="1"/>
        <end position="28"/>
    </location>
</feature>
<dbReference type="InterPro" id="IPR000600">
    <property type="entry name" value="ROK"/>
</dbReference>
<evidence type="ECO:0000256" key="2">
    <source>
        <dbReference type="SAM" id="MobiDB-lite"/>
    </source>
</evidence>
<keyword evidence="3" id="KW-0808">Transferase</keyword>
<comment type="caution">
    <text evidence="3">The sequence shown here is derived from an EMBL/GenBank/DDBJ whole genome shotgun (WGS) entry which is preliminary data.</text>
</comment>
<keyword evidence="3" id="KW-0418">Kinase</keyword>
<dbReference type="SUPFAM" id="SSF46785">
    <property type="entry name" value="Winged helix' DNA-binding domain"/>
    <property type="match status" value="1"/>
</dbReference>
<reference evidence="3 4" key="1">
    <citation type="submission" date="2019-06" db="EMBL/GenBank/DDBJ databases">
        <title>Genomic Encyclopedia of Type Strains, Phase IV (KMG-V): Genome sequencing to study the core and pangenomes of soil and plant-associated prokaryotes.</title>
        <authorList>
            <person name="Whitman W."/>
        </authorList>
    </citation>
    <scope>NUCLEOTIDE SEQUENCE [LARGE SCALE GENOMIC DNA]</scope>
    <source>
        <strain evidence="3 4">BR 11140</strain>
    </source>
</reference>